<dbReference type="Gene3D" id="1.10.10.10">
    <property type="entry name" value="Winged helix-like DNA-binding domain superfamily/Winged helix DNA-binding domain"/>
    <property type="match status" value="2"/>
</dbReference>
<dbReference type="AlphaFoldDB" id="A0A917TXW7"/>
<name>A0A917TXW7_9BACI</name>
<dbReference type="InterPro" id="IPR000525">
    <property type="entry name" value="Initiator_Rep_WH1"/>
</dbReference>
<dbReference type="Pfam" id="PF01051">
    <property type="entry name" value="Rep3_N"/>
    <property type="match status" value="1"/>
</dbReference>
<reference evidence="3" key="2">
    <citation type="submission" date="2020-09" db="EMBL/GenBank/DDBJ databases">
        <authorList>
            <person name="Sun Q."/>
            <person name="Zhou Y."/>
        </authorList>
    </citation>
    <scope>NUCLEOTIDE SEQUENCE</scope>
    <source>
        <strain evidence="3">CGMCC 1.6333</strain>
    </source>
</reference>
<dbReference type="GO" id="GO:0006270">
    <property type="term" value="P:DNA replication initiation"/>
    <property type="evidence" value="ECO:0007669"/>
    <property type="project" value="InterPro"/>
</dbReference>
<dbReference type="Proteomes" id="UP000618460">
    <property type="component" value="Unassembled WGS sequence"/>
</dbReference>
<organism evidence="3 4">
    <name type="scientific">Paraliobacillus quinghaiensis</name>
    <dbReference type="NCBI Taxonomy" id="470815"/>
    <lineage>
        <taxon>Bacteria</taxon>
        <taxon>Bacillati</taxon>
        <taxon>Bacillota</taxon>
        <taxon>Bacilli</taxon>
        <taxon>Bacillales</taxon>
        <taxon>Bacillaceae</taxon>
        <taxon>Paraliobacillus</taxon>
    </lineage>
</organism>
<dbReference type="Pfam" id="PF21205">
    <property type="entry name" value="Rep3_C"/>
    <property type="match status" value="1"/>
</dbReference>
<protein>
    <recommendedName>
        <fullName evidence="2">Initiator Rep protein WH1 domain-containing protein</fullName>
    </recommendedName>
</protein>
<reference evidence="3" key="1">
    <citation type="journal article" date="2014" name="Int. J. Syst. Evol. Microbiol.">
        <title>Complete genome sequence of Corynebacterium casei LMG S-19264T (=DSM 44701T), isolated from a smear-ripened cheese.</title>
        <authorList>
            <consortium name="US DOE Joint Genome Institute (JGI-PGF)"/>
            <person name="Walter F."/>
            <person name="Albersmeier A."/>
            <person name="Kalinowski J."/>
            <person name="Ruckert C."/>
        </authorList>
    </citation>
    <scope>NUCLEOTIDE SEQUENCE</scope>
    <source>
        <strain evidence="3">CGMCC 1.6333</strain>
    </source>
</reference>
<dbReference type="InterPro" id="IPR036390">
    <property type="entry name" value="WH_DNA-bd_sf"/>
</dbReference>
<keyword evidence="4" id="KW-1185">Reference proteome</keyword>
<comment type="similarity">
    <text evidence="1">Belongs to the initiator RepB protein family.</text>
</comment>
<gene>
    <name evidence="3" type="ORF">GCM10011351_31890</name>
</gene>
<dbReference type="InterPro" id="IPR036388">
    <property type="entry name" value="WH-like_DNA-bd_sf"/>
</dbReference>
<feature type="domain" description="Initiator Rep protein WH1" evidence="2">
    <location>
        <begin position="17"/>
        <end position="155"/>
    </location>
</feature>
<comment type="caution">
    <text evidence="3">The sequence shown here is derived from an EMBL/GenBank/DDBJ whole genome shotgun (WGS) entry which is preliminary data.</text>
</comment>
<proteinExistence type="inferred from homology"/>
<dbReference type="GO" id="GO:0003887">
    <property type="term" value="F:DNA-directed DNA polymerase activity"/>
    <property type="evidence" value="ECO:0007669"/>
    <property type="project" value="InterPro"/>
</dbReference>
<dbReference type="RefSeq" id="WP_188618847.1">
    <property type="nucleotide sequence ID" value="NZ_BMLG01000039.1"/>
</dbReference>
<evidence type="ECO:0000313" key="4">
    <source>
        <dbReference type="Proteomes" id="UP000618460"/>
    </source>
</evidence>
<accession>A0A917TXW7</accession>
<dbReference type="EMBL" id="BMLG01000039">
    <property type="protein sequence ID" value="GGM43520.1"/>
    <property type="molecule type" value="Genomic_DNA"/>
</dbReference>
<sequence>MARKNGKKQVFSYENSIIKSNELSMAKLNHGLSLNQIQLLAFAIFSTQKNSKTEFHKSDFEKKFELTKYNTEDAKEDVPKLSRLQFSLNDLESDVVDYLNIFQRIRYEKGVFTFKWSEDMIPHILNLKDHYNLTDLEVKSNFKSSFSWTLYDYLKSHYGYWHKPISKEALMKIFNVENIKSYQNNTGLFKNKVLDSAIAEINQYTELEVRYEVEKQGRAISGFDLIWSTGTNIKSATKKQIKELKTLIDVIVKDEYKYIDLNEQEDRQNAIKLIQEIKRMTIHTQEPICLTYDKADWFIKQANSTLKSLENLYSRRDRKVLYYDWREDD</sequence>
<evidence type="ECO:0000313" key="3">
    <source>
        <dbReference type="EMBL" id="GGM43520.1"/>
    </source>
</evidence>
<evidence type="ECO:0000256" key="1">
    <source>
        <dbReference type="ARBA" id="ARBA00038283"/>
    </source>
</evidence>
<evidence type="ECO:0000259" key="2">
    <source>
        <dbReference type="Pfam" id="PF01051"/>
    </source>
</evidence>
<dbReference type="SUPFAM" id="SSF46785">
    <property type="entry name" value="Winged helix' DNA-binding domain"/>
    <property type="match status" value="2"/>
</dbReference>